<dbReference type="InterPro" id="IPR011676">
    <property type="entry name" value="DUF1618"/>
</dbReference>
<dbReference type="EMBL" id="CAJGYO010000009">
    <property type="protein sequence ID" value="CAD6252448.1"/>
    <property type="molecule type" value="Genomic_DNA"/>
</dbReference>
<proteinExistence type="predicted"/>
<dbReference type="Pfam" id="PF07762">
    <property type="entry name" value="DUF1618"/>
    <property type="match status" value="1"/>
</dbReference>
<feature type="domain" description="DUF1618" evidence="2">
    <location>
        <begin position="218"/>
        <end position="353"/>
    </location>
</feature>
<dbReference type="OrthoDB" id="585971at2759"/>
<evidence type="ECO:0000259" key="2">
    <source>
        <dbReference type="Pfam" id="PF07762"/>
    </source>
</evidence>
<gene>
    <name evidence="3" type="ORF">NCGR_LOCUS36100</name>
</gene>
<dbReference type="AlphaFoldDB" id="A0A811Q2K1"/>
<organism evidence="3 4">
    <name type="scientific">Miscanthus lutarioriparius</name>
    <dbReference type="NCBI Taxonomy" id="422564"/>
    <lineage>
        <taxon>Eukaryota</taxon>
        <taxon>Viridiplantae</taxon>
        <taxon>Streptophyta</taxon>
        <taxon>Embryophyta</taxon>
        <taxon>Tracheophyta</taxon>
        <taxon>Spermatophyta</taxon>
        <taxon>Magnoliopsida</taxon>
        <taxon>Liliopsida</taxon>
        <taxon>Poales</taxon>
        <taxon>Poaceae</taxon>
        <taxon>PACMAD clade</taxon>
        <taxon>Panicoideae</taxon>
        <taxon>Andropogonodae</taxon>
        <taxon>Andropogoneae</taxon>
        <taxon>Saccharinae</taxon>
        <taxon>Miscanthus</taxon>
    </lineage>
</organism>
<name>A0A811Q2K1_9POAL</name>
<comment type="caution">
    <text evidence="3">The sequence shown here is derived from an EMBL/GenBank/DDBJ whole genome shotgun (WGS) entry which is preliminary data.</text>
</comment>
<evidence type="ECO:0000256" key="1">
    <source>
        <dbReference type="SAM" id="MobiDB-lite"/>
    </source>
</evidence>
<evidence type="ECO:0000313" key="4">
    <source>
        <dbReference type="Proteomes" id="UP000604825"/>
    </source>
</evidence>
<evidence type="ECO:0000313" key="3">
    <source>
        <dbReference type="EMBL" id="CAD6252448.1"/>
    </source>
</evidence>
<protein>
    <recommendedName>
        <fullName evidence="2">DUF1618 domain-containing protein</fullName>
    </recommendedName>
</protein>
<dbReference type="PANTHER" id="PTHR33074:SF79">
    <property type="entry name" value="EXPRESSED PROTEIN"/>
    <property type="match status" value="1"/>
</dbReference>
<reference evidence="3" key="1">
    <citation type="submission" date="2020-10" db="EMBL/GenBank/DDBJ databases">
        <authorList>
            <person name="Han B."/>
            <person name="Lu T."/>
            <person name="Zhao Q."/>
            <person name="Huang X."/>
            <person name="Zhao Y."/>
        </authorList>
    </citation>
    <scope>NUCLEOTIDE SEQUENCE</scope>
</reference>
<sequence length="423" mass="48196">MDEAENGIRKRTSTRASGNGARKLSPSPTRSSAPEQRKPSASPPPPRVPRWLILDRIVHRSSRRRCGVVEDDATASALAHDPMWWSSICSFPVDYFVYSSSSSSPPTLTLLPPCFHGGHTDPESDKYFEPYRIQQQRTMLDKEMGILCHGDQGEFTVADLTQRFRREVDLCLLHHPSPASAIPIQWSVQRLQIPTDMKINLSSWRNDVVVPIGRRLCWVDYYQGTLLIDVLTDSNSQPDHQQLLQFIPLPSQDLKYRRPYRDAGVPDPFRCVSVTDAGIIKLVCILTKQPPPYPFTITTWILDDVNRGEWRKDVDTTMGAKEFFGLYGTGQSCLPLVQPSFPMVSLVDPDVICFLLNDEDRSLFWTIAVNMRNKKLQSSALYISEEEEQDGYPPKRGRRNYFFGHYFIPSKFSSYLNEDATTT</sequence>
<feature type="region of interest" description="Disordered" evidence="1">
    <location>
        <begin position="1"/>
        <end position="49"/>
    </location>
</feature>
<dbReference type="Proteomes" id="UP000604825">
    <property type="component" value="Unassembled WGS sequence"/>
</dbReference>
<dbReference type="PANTHER" id="PTHR33074">
    <property type="entry name" value="EXPRESSED PROTEIN-RELATED"/>
    <property type="match status" value="1"/>
</dbReference>
<accession>A0A811Q2K1</accession>
<keyword evidence="4" id="KW-1185">Reference proteome</keyword>